<feature type="domain" description="ABC transporter" evidence="5">
    <location>
        <begin position="1"/>
        <end position="264"/>
    </location>
</feature>
<evidence type="ECO:0000259" key="5">
    <source>
        <dbReference type="PROSITE" id="PS50893"/>
    </source>
</evidence>
<dbReference type="PANTHER" id="PTHR19211">
    <property type="entry name" value="ATP-BINDING TRANSPORT PROTEIN-RELATED"/>
    <property type="match status" value="1"/>
</dbReference>
<dbReference type="SMART" id="SM00382">
    <property type="entry name" value="AAA"/>
    <property type="match status" value="2"/>
</dbReference>
<dbReference type="PROSITE" id="PS50893">
    <property type="entry name" value="ABC_TRANSPORTER_2"/>
    <property type="match status" value="1"/>
</dbReference>
<keyword evidence="7" id="KW-1185">Reference proteome</keyword>
<keyword evidence="3 6" id="KW-0067">ATP-binding</keyword>
<dbReference type="InterPro" id="IPR003439">
    <property type="entry name" value="ABC_transporter-like_ATP-bd"/>
</dbReference>
<reference evidence="6" key="1">
    <citation type="journal article" date="2014" name="Int. J. Syst. Evol. Microbiol.">
        <title>Complete genome sequence of Corynebacterium casei LMG S-19264T (=DSM 44701T), isolated from a smear-ripened cheese.</title>
        <authorList>
            <consortium name="US DOE Joint Genome Institute (JGI-PGF)"/>
            <person name="Walter F."/>
            <person name="Albersmeier A."/>
            <person name="Kalinowski J."/>
            <person name="Ruckert C."/>
        </authorList>
    </citation>
    <scope>NUCLEOTIDE SEQUENCE</scope>
    <source>
        <strain evidence="6">JCM 3091</strain>
    </source>
</reference>
<accession>A0A8J3BTZ8</accession>
<feature type="coiled-coil region" evidence="4">
    <location>
        <begin position="246"/>
        <end position="273"/>
    </location>
</feature>
<gene>
    <name evidence="6" type="ORF">GCM10010124_38350</name>
</gene>
<dbReference type="InterPro" id="IPR050611">
    <property type="entry name" value="ABCF"/>
</dbReference>
<dbReference type="CDD" id="cd03221">
    <property type="entry name" value="ABCF_EF-3"/>
    <property type="match status" value="2"/>
</dbReference>
<reference evidence="6" key="2">
    <citation type="submission" date="2020-09" db="EMBL/GenBank/DDBJ databases">
        <authorList>
            <person name="Sun Q."/>
            <person name="Ohkuma M."/>
        </authorList>
    </citation>
    <scope>NUCLEOTIDE SEQUENCE</scope>
    <source>
        <strain evidence="6">JCM 3091</strain>
    </source>
</reference>
<keyword evidence="1" id="KW-0677">Repeat</keyword>
<dbReference type="FunFam" id="3.40.50.300:FF:001320">
    <property type="entry name" value="Heme ABC transporter ATP-binding protein"/>
    <property type="match status" value="1"/>
</dbReference>
<dbReference type="Pfam" id="PF00005">
    <property type="entry name" value="ABC_tran"/>
    <property type="match status" value="2"/>
</dbReference>
<dbReference type="InterPro" id="IPR027417">
    <property type="entry name" value="P-loop_NTPase"/>
</dbReference>
<dbReference type="RefSeq" id="WP_189115756.1">
    <property type="nucleotide sequence ID" value="NZ_BMQC01000021.1"/>
</dbReference>
<dbReference type="SUPFAM" id="SSF52540">
    <property type="entry name" value="P-loop containing nucleoside triphosphate hydrolases"/>
    <property type="match status" value="2"/>
</dbReference>
<protein>
    <submittedName>
        <fullName evidence="6">ABC transporter ATP-binding protein</fullName>
    </submittedName>
</protein>
<dbReference type="InterPro" id="IPR017871">
    <property type="entry name" value="ABC_transporter-like_CS"/>
</dbReference>
<dbReference type="GO" id="GO:0016887">
    <property type="term" value="F:ATP hydrolysis activity"/>
    <property type="evidence" value="ECO:0007669"/>
    <property type="project" value="InterPro"/>
</dbReference>
<dbReference type="Proteomes" id="UP000662200">
    <property type="component" value="Unassembled WGS sequence"/>
</dbReference>
<keyword evidence="4" id="KW-0175">Coiled coil</keyword>
<dbReference type="FunFam" id="3.40.50.300:FF:001807">
    <property type="entry name" value="ABC transporter ATP-binding protein"/>
    <property type="match status" value="1"/>
</dbReference>
<name>A0A8J3BTZ8_9ACTN</name>
<dbReference type="Gene3D" id="3.40.50.300">
    <property type="entry name" value="P-loop containing nucleotide triphosphate hydrolases"/>
    <property type="match status" value="2"/>
</dbReference>
<comment type="caution">
    <text evidence="6">The sequence shown here is derived from an EMBL/GenBank/DDBJ whole genome shotgun (WGS) entry which is preliminary data.</text>
</comment>
<dbReference type="InterPro" id="IPR003593">
    <property type="entry name" value="AAA+_ATPase"/>
</dbReference>
<sequence>MSATMIVKGLAAGHGARALFADLDLVVAPGDRIGLVGVNGAGKSTLLRTLAGLVPVEAGSVSLSPPHASVGYLPQEPDRRPAETVRDFLARRTGVRGAQRAMDSAAEALGAGGAGADDAYADALERWLDLGGADLDERAGQVAAELGLGVRLDQPMTSLSGGQAARASMASLLLSRYDVFLLDEPTNDLDLAGLERLESYVTGLRAGTLLVSHDREFLARTVTGVLELDLAQQQVRRYGGGYGAYLQERERARRHAREEYEEYADTRAGLEARARMQRAWADKGVRNAVRKATDADKSVIRHRAEGSEKQAAKARQTDRMIERLEVVEEPRKEWELQMTIAAAPRSGAVVASMRGAVVTRGGFTLGPVDLRIDWADRVAITGPNGSGKSTLLGALLGRLPLAAGTAALGPGVVVGEIDQARGAFLGDAPIADAFRAAVPDLPPAEVRTLLAKFGLRSGHVLRPAASLSPGERTRAALALLQAAGVNLLVLDEPTNHLDLPAIEQLESALSTYPGTLLLVTHDRRMLDAVATTRRLAVADGRVSG</sequence>
<evidence type="ECO:0000256" key="4">
    <source>
        <dbReference type="SAM" id="Coils"/>
    </source>
</evidence>
<evidence type="ECO:0000256" key="2">
    <source>
        <dbReference type="ARBA" id="ARBA00022741"/>
    </source>
</evidence>
<organism evidence="6 7">
    <name type="scientific">Pilimelia terevasa</name>
    <dbReference type="NCBI Taxonomy" id="53372"/>
    <lineage>
        <taxon>Bacteria</taxon>
        <taxon>Bacillati</taxon>
        <taxon>Actinomycetota</taxon>
        <taxon>Actinomycetes</taxon>
        <taxon>Micromonosporales</taxon>
        <taxon>Micromonosporaceae</taxon>
        <taxon>Pilimelia</taxon>
    </lineage>
</organism>
<dbReference type="PROSITE" id="PS00211">
    <property type="entry name" value="ABC_TRANSPORTER_1"/>
    <property type="match status" value="1"/>
</dbReference>
<evidence type="ECO:0000256" key="1">
    <source>
        <dbReference type="ARBA" id="ARBA00022737"/>
    </source>
</evidence>
<evidence type="ECO:0000256" key="3">
    <source>
        <dbReference type="ARBA" id="ARBA00022840"/>
    </source>
</evidence>
<dbReference type="PANTHER" id="PTHR19211:SF123">
    <property type="entry name" value="ABC TRANSPORTER"/>
    <property type="match status" value="1"/>
</dbReference>
<proteinExistence type="predicted"/>
<dbReference type="AlphaFoldDB" id="A0A8J3BTZ8"/>
<evidence type="ECO:0000313" key="7">
    <source>
        <dbReference type="Proteomes" id="UP000662200"/>
    </source>
</evidence>
<evidence type="ECO:0000313" key="6">
    <source>
        <dbReference type="EMBL" id="GGK41874.1"/>
    </source>
</evidence>
<dbReference type="EMBL" id="BMQC01000021">
    <property type="protein sequence ID" value="GGK41874.1"/>
    <property type="molecule type" value="Genomic_DNA"/>
</dbReference>
<dbReference type="GO" id="GO:0005524">
    <property type="term" value="F:ATP binding"/>
    <property type="evidence" value="ECO:0007669"/>
    <property type="project" value="UniProtKB-KW"/>
</dbReference>
<keyword evidence="2" id="KW-0547">Nucleotide-binding</keyword>